<keyword evidence="7 8" id="KW-0472">Membrane</keyword>
<feature type="transmembrane region" description="Helical" evidence="8">
    <location>
        <begin position="773"/>
        <end position="798"/>
    </location>
</feature>
<dbReference type="PANTHER" id="PTHR48043:SF145">
    <property type="entry name" value="FI06409P-RELATED"/>
    <property type="match status" value="1"/>
</dbReference>
<feature type="signal peptide" evidence="9">
    <location>
        <begin position="1"/>
        <end position="27"/>
    </location>
</feature>
<evidence type="ECO:0000256" key="4">
    <source>
        <dbReference type="ARBA" id="ARBA00022679"/>
    </source>
</evidence>
<dbReference type="FunFam" id="3.40.50.2000:FF:000001">
    <property type="entry name" value="UDP-glucuronosyltransferase"/>
    <property type="match status" value="1"/>
</dbReference>
<dbReference type="AlphaFoldDB" id="C3XW67"/>
<dbReference type="GO" id="GO:0016020">
    <property type="term" value="C:membrane"/>
    <property type="evidence" value="ECO:0007669"/>
    <property type="project" value="UniProtKB-SubCell"/>
</dbReference>
<protein>
    <submittedName>
        <fullName evidence="10">Uncharacterized protein</fullName>
    </submittedName>
</protein>
<name>C3XW67_BRAFL</name>
<dbReference type="CDD" id="cd03784">
    <property type="entry name" value="GT1_Gtf-like"/>
    <property type="match status" value="1"/>
</dbReference>
<dbReference type="EMBL" id="GG666471">
    <property type="protein sequence ID" value="EEN67601.1"/>
    <property type="molecule type" value="Genomic_DNA"/>
</dbReference>
<dbReference type="eggNOG" id="KOG1192">
    <property type="taxonomic scope" value="Eukaryota"/>
</dbReference>
<dbReference type="Pfam" id="PF00201">
    <property type="entry name" value="UDPGT"/>
    <property type="match status" value="2"/>
</dbReference>
<evidence type="ECO:0000256" key="9">
    <source>
        <dbReference type="SAM" id="SignalP"/>
    </source>
</evidence>
<dbReference type="STRING" id="7739.C3XW67"/>
<organism>
    <name type="scientific">Branchiostoma floridae</name>
    <name type="common">Florida lancelet</name>
    <name type="synonym">Amphioxus</name>
    <dbReference type="NCBI Taxonomy" id="7739"/>
    <lineage>
        <taxon>Eukaryota</taxon>
        <taxon>Metazoa</taxon>
        <taxon>Chordata</taxon>
        <taxon>Cephalochordata</taxon>
        <taxon>Leptocardii</taxon>
        <taxon>Amphioxiformes</taxon>
        <taxon>Branchiostomatidae</taxon>
        <taxon>Branchiostoma</taxon>
    </lineage>
</organism>
<keyword evidence="4" id="KW-0808">Transferase</keyword>
<evidence type="ECO:0000256" key="8">
    <source>
        <dbReference type="SAM" id="Phobius"/>
    </source>
</evidence>
<comment type="similarity">
    <text evidence="2">Belongs to the UDP-glycosyltransferase family.</text>
</comment>
<accession>C3XW67</accession>
<reference evidence="10" key="1">
    <citation type="journal article" date="2008" name="Nature">
        <title>The amphioxus genome and the evolution of the chordate karyotype.</title>
        <authorList>
            <consortium name="US DOE Joint Genome Institute (JGI-PGF)"/>
            <person name="Putnam N.H."/>
            <person name="Butts T."/>
            <person name="Ferrier D.E.K."/>
            <person name="Furlong R.F."/>
            <person name="Hellsten U."/>
            <person name="Kawashima T."/>
            <person name="Robinson-Rechavi M."/>
            <person name="Shoguchi E."/>
            <person name="Terry A."/>
            <person name="Yu J.-K."/>
            <person name="Benito-Gutierrez E.L."/>
            <person name="Dubchak I."/>
            <person name="Garcia-Fernandez J."/>
            <person name="Gibson-Brown J.J."/>
            <person name="Grigoriev I.V."/>
            <person name="Horton A.C."/>
            <person name="de Jong P.J."/>
            <person name="Jurka J."/>
            <person name="Kapitonov V.V."/>
            <person name="Kohara Y."/>
            <person name="Kuroki Y."/>
            <person name="Lindquist E."/>
            <person name="Lucas S."/>
            <person name="Osoegawa K."/>
            <person name="Pennacchio L.A."/>
            <person name="Salamov A.A."/>
            <person name="Satou Y."/>
            <person name="Sauka-Spengler T."/>
            <person name="Schmutz J."/>
            <person name="Shin-I T."/>
            <person name="Toyoda A."/>
            <person name="Bronner-Fraser M."/>
            <person name="Fujiyama A."/>
            <person name="Holland L.Z."/>
            <person name="Holland P.W.H."/>
            <person name="Satoh N."/>
            <person name="Rokhsar D.S."/>
        </authorList>
    </citation>
    <scope>NUCLEOTIDE SEQUENCE [LARGE SCALE GENOMIC DNA]</scope>
    <source>
        <strain evidence="10">S238N-H82</strain>
        <tissue evidence="10">Testes</tissue>
    </source>
</reference>
<dbReference type="PROSITE" id="PS00375">
    <property type="entry name" value="UDPGT"/>
    <property type="match status" value="1"/>
</dbReference>
<dbReference type="InParanoid" id="C3XW67"/>
<evidence type="ECO:0000256" key="7">
    <source>
        <dbReference type="ARBA" id="ARBA00023136"/>
    </source>
</evidence>
<evidence type="ECO:0000256" key="3">
    <source>
        <dbReference type="ARBA" id="ARBA00022676"/>
    </source>
</evidence>
<keyword evidence="5 8" id="KW-0812">Transmembrane</keyword>
<evidence type="ECO:0000256" key="1">
    <source>
        <dbReference type="ARBA" id="ARBA00004370"/>
    </source>
</evidence>
<keyword evidence="6 8" id="KW-1133">Transmembrane helix</keyword>
<feature type="chain" id="PRO_5002933250" evidence="9">
    <location>
        <begin position="28"/>
        <end position="818"/>
    </location>
</feature>
<dbReference type="GO" id="GO:0008194">
    <property type="term" value="F:UDP-glycosyltransferase activity"/>
    <property type="evidence" value="ECO:0007669"/>
    <property type="project" value="InterPro"/>
</dbReference>
<dbReference type="Gene3D" id="3.40.50.2000">
    <property type="entry name" value="Glycogen Phosphorylase B"/>
    <property type="match status" value="3"/>
</dbReference>
<evidence type="ECO:0000256" key="5">
    <source>
        <dbReference type="ARBA" id="ARBA00022692"/>
    </source>
</evidence>
<dbReference type="PANTHER" id="PTHR48043">
    <property type="entry name" value="EG:EG0003.4 PROTEIN-RELATED"/>
    <property type="match status" value="1"/>
</dbReference>
<dbReference type="FunFam" id="3.40.50.2000:FF:000195">
    <property type="entry name" value="UDP-glucuronosyltransferase"/>
    <property type="match status" value="2"/>
</dbReference>
<dbReference type="InterPro" id="IPR002213">
    <property type="entry name" value="UDP_glucos_trans"/>
</dbReference>
<gene>
    <name evidence="10" type="ORF">BRAFLDRAFT_63761</name>
</gene>
<keyword evidence="9" id="KW-0732">Signal</keyword>
<evidence type="ECO:0000256" key="2">
    <source>
        <dbReference type="ARBA" id="ARBA00009995"/>
    </source>
</evidence>
<dbReference type="SUPFAM" id="SSF53756">
    <property type="entry name" value="UDP-Glycosyltransferase/glycogen phosphorylase"/>
    <property type="match status" value="2"/>
</dbReference>
<evidence type="ECO:0000256" key="6">
    <source>
        <dbReference type="ARBA" id="ARBA00022989"/>
    </source>
</evidence>
<dbReference type="InterPro" id="IPR035595">
    <property type="entry name" value="UDP_glycos_trans_CS"/>
</dbReference>
<proteinExistence type="inferred from homology"/>
<dbReference type="InterPro" id="IPR050271">
    <property type="entry name" value="UDP-glycosyltransferase"/>
</dbReference>
<comment type="subcellular location">
    <subcellularLocation>
        <location evidence="1">Membrane</location>
    </subcellularLocation>
</comment>
<keyword evidence="3" id="KW-0328">Glycosyltransferase</keyword>
<sequence length="818" mass="91604">MGIGPKLRCATLLLVFLGFLIRHRSSAEKVLLVHPTFYNSHWMNMAKIGRALVDKGHTVTVVVSEDIVEKRRAEWPDFQFEVFQDQGTQTRLREDHAHTTARTMSHLELIEEFVPGEGDLIKHCDLLLGDSKLEHRLRTSQYSVVISDHVFPCGAILSAHLDVRVPHIAVMRGDPLFLDETSTGVPVPPSYVPSLVTDFTDDMTFGQRVQNAIVSTLLPVLARRAAGSRYDGLVRSYVSEEETIQSVTSRTDLWLYRTDNVLDFPRPSMPNMVQVGGLNVRVVAPLTEIKRSNMGIGPKLRSSTILLVFLGFLIRSSAEKVLMVPPPCYHSHWMTLAKLGRALVDKGHTVTVVASEDIVEKRRAEWPDFQFEAFQDQGTQARIMELQDKAYSLVEILSVFEMREEIVAEFGELIKHCDLLLGDGKLQNRLRTSQYSVVITDPIFDCGAILSAHLDAPHVAVLRGDPFLDETSTGVPIPPSYVPSLGTDFTDDMTFGQRVQNVALSTFLSVVTRQDLSRAFDGLVRTYVGENETIQSVTSRTDLWLYRTDNVLDFPRPRMPNMVQVGGLNVLEAAPLAEDMEAFVQSSGDDGMIVVSFGSMFKTMSTEKQEVFAAAFARLRQKVVWRYVGEKPTGLGNNTKLLAWLPQNDLLAHPKTRAFITHAGSNGLYEALHHGVPMVCLPLFSDQPANAARVVARGLGVKLDFSTVTSDQLYQAVLHVVTNTSYRETAARLSRLHRDQPQSPMERAVWWIEHVIKHGRLPHLRARAVELPWYQYYLLDVSAFLLAVCAAVLGTVWYSCSFFCRKICCKSVGKLKSQ</sequence>
<evidence type="ECO:0000313" key="10">
    <source>
        <dbReference type="EMBL" id="EEN67601.1"/>
    </source>
</evidence>